<dbReference type="EMBL" id="JAMPKM010000012">
    <property type="protein sequence ID" value="MEP0819100.1"/>
    <property type="molecule type" value="Genomic_DNA"/>
</dbReference>
<dbReference type="Proteomes" id="UP001464891">
    <property type="component" value="Unassembled WGS sequence"/>
</dbReference>
<accession>A0ABV0JBF2</accession>
<gene>
    <name evidence="1" type="ORF">NC998_18535</name>
</gene>
<protein>
    <submittedName>
        <fullName evidence="1">Uncharacterized protein</fullName>
    </submittedName>
</protein>
<evidence type="ECO:0000313" key="2">
    <source>
        <dbReference type="Proteomes" id="UP001464891"/>
    </source>
</evidence>
<reference evidence="1 2" key="1">
    <citation type="submission" date="2022-04" db="EMBL/GenBank/DDBJ databases">
        <title>Positive selection, recombination, and allopatry shape intraspecific diversity of widespread and dominant cyanobacteria.</title>
        <authorList>
            <person name="Wei J."/>
            <person name="Shu W."/>
            <person name="Hu C."/>
        </authorList>
    </citation>
    <scope>NUCLEOTIDE SEQUENCE [LARGE SCALE GENOMIC DNA]</scope>
    <source>
        <strain evidence="1 2">GB2-A4</strain>
    </source>
</reference>
<proteinExistence type="predicted"/>
<comment type="caution">
    <text evidence="1">The sequence shown here is derived from an EMBL/GenBank/DDBJ whole genome shotgun (WGS) entry which is preliminary data.</text>
</comment>
<name>A0ABV0JBF2_9CYAN</name>
<organism evidence="1 2">
    <name type="scientific">Trichocoleus desertorum GB2-A4</name>
    <dbReference type="NCBI Taxonomy" id="2933944"/>
    <lineage>
        <taxon>Bacteria</taxon>
        <taxon>Bacillati</taxon>
        <taxon>Cyanobacteriota</taxon>
        <taxon>Cyanophyceae</taxon>
        <taxon>Leptolyngbyales</taxon>
        <taxon>Trichocoleusaceae</taxon>
        <taxon>Trichocoleus</taxon>
    </lineage>
</organism>
<dbReference type="RefSeq" id="WP_190432185.1">
    <property type="nucleotide sequence ID" value="NZ_JAMPKM010000012.1"/>
</dbReference>
<evidence type="ECO:0000313" key="1">
    <source>
        <dbReference type="EMBL" id="MEP0819100.1"/>
    </source>
</evidence>
<sequence length="171" mass="20134">MELRSIWQYGSNSSENSNHFATISQWWHNLNGKEILWQQRLMPTTAEATNLNWEPQRFDEKFLVVNPTIRGITLYWQKPDSSQERSTTVHKLELDQLHQQLYIFPQSQKEVVIRVELPQVALQTVVMKNPQWQVAPNGDNYLLTLRDDRQKVVVQATFDSTQMSQLKQQLP</sequence>
<keyword evidence="2" id="KW-1185">Reference proteome</keyword>